<dbReference type="OrthoDB" id="9779797at2"/>
<protein>
    <submittedName>
        <fullName evidence="1">DUF2891 domain-containing protein</fullName>
    </submittedName>
</protein>
<sequence>MTEAFAEGLAGIALGHVTREYPNKLDHVLAGPGDLRGPRDLHPVFFGSFDWHSCVHAHWLLARLLRRFPGLPAAPAIRALFDGLYAGEAIAAERAYFARPGAGGFERPYGWAWLLALAAELADRPWGAALAPLAGDVAERFRVWLPRATYPVRAGTHASSAFALAMAMPHAAAQDPALLRLLRERALAWYGADADCQAWEPGGEDFLSPALMEAEAMRRLLPAAVFAPWLDRFLPRLAAGEPATLFTPAVVSDRTDGRIVHLDGLNLSRAWCWRALAGGWGPGDPRRARAEAAAARHLAASLPHLAGHYMGEHWLASFALLALEA</sequence>
<comment type="caution">
    <text evidence="1">The sequence shown here is derived from an EMBL/GenBank/DDBJ whole genome shotgun (WGS) entry which is preliminary data.</text>
</comment>
<dbReference type="Proteomes" id="UP000249065">
    <property type="component" value="Unassembled WGS sequence"/>
</dbReference>
<dbReference type="EMBL" id="QLIX01000009">
    <property type="protein sequence ID" value="RAI58512.1"/>
    <property type="molecule type" value="Genomic_DNA"/>
</dbReference>
<proteinExistence type="predicted"/>
<keyword evidence="2" id="KW-1185">Reference proteome</keyword>
<organism evidence="1 2">
    <name type="scientific">Roseicella frigidaeris</name>
    <dbReference type="NCBI Taxonomy" id="2230885"/>
    <lineage>
        <taxon>Bacteria</taxon>
        <taxon>Pseudomonadati</taxon>
        <taxon>Pseudomonadota</taxon>
        <taxon>Alphaproteobacteria</taxon>
        <taxon>Acetobacterales</taxon>
        <taxon>Roseomonadaceae</taxon>
        <taxon>Roseicella</taxon>
    </lineage>
</organism>
<evidence type="ECO:0000313" key="1">
    <source>
        <dbReference type="EMBL" id="RAI58512.1"/>
    </source>
</evidence>
<dbReference type="AlphaFoldDB" id="A0A327M866"/>
<evidence type="ECO:0000313" key="2">
    <source>
        <dbReference type="Proteomes" id="UP000249065"/>
    </source>
</evidence>
<dbReference type="InterPro" id="IPR021365">
    <property type="entry name" value="DUF2891"/>
</dbReference>
<reference evidence="2" key="1">
    <citation type="submission" date="2018-06" db="EMBL/GenBank/DDBJ databases">
        <authorList>
            <person name="Khan S.A."/>
        </authorList>
    </citation>
    <scope>NUCLEOTIDE SEQUENCE [LARGE SCALE GENOMIC DNA]</scope>
    <source>
        <strain evidence="2">DB-1506</strain>
    </source>
</reference>
<gene>
    <name evidence="1" type="ORF">DOO78_14150</name>
</gene>
<accession>A0A327M866</accession>
<dbReference type="Pfam" id="PF11199">
    <property type="entry name" value="DUF2891"/>
    <property type="match status" value="1"/>
</dbReference>
<name>A0A327M866_9PROT</name>